<feature type="domain" description="Translocon Sec61/SecY plug" evidence="1">
    <location>
        <begin position="1"/>
        <end position="23"/>
    </location>
</feature>
<proteinExistence type="predicted"/>
<sequence length="23" mass="2500">MGQTPLFGATAPEFDFLAFARVI</sequence>
<accession>A0A383CRU3</accession>
<dbReference type="AlphaFoldDB" id="A0A383CRU3"/>
<reference evidence="2" key="1">
    <citation type="submission" date="2018-05" db="EMBL/GenBank/DDBJ databases">
        <authorList>
            <person name="Lanie J.A."/>
            <person name="Ng W.-L."/>
            <person name="Kazmierczak K.M."/>
            <person name="Andrzejewski T.M."/>
            <person name="Davidsen T.M."/>
            <person name="Wayne K.J."/>
            <person name="Tettelin H."/>
            <person name="Glass J.I."/>
            <person name="Rusch D."/>
            <person name="Podicherti R."/>
            <person name="Tsui H.-C.T."/>
            <person name="Winkler M.E."/>
        </authorList>
    </citation>
    <scope>NUCLEOTIDE SEQUENCE</scope>
</reference>
<evidence type="ECO:0000259" key="1">
    <source>
        <dbReference type="Pfam" id="PF10559"/>
    </source>
</evidence>
<organism evidence="2">
    <name type="scientific">marine metagenome</name>
    <dbReference type="NCBI Taxonomy" id="408172"/>
    <lineage>
        <taxon>unclassified sequences</taxon>
        <taxon>metagenomes</taxon>
        <taxon>ecological metagenomes</taxon>
    </lineage>
</organism>
<evidence type="ECO:0000313" key="2">
    <source>
        <dbReference type="EMBL" id="SVE34328.1"/>
    </source>
</evidence>
<feature type="non-terminal residue" evidence="2">
    <location>
        <position position="23"/>
    </location>
</feature>
<dbReference type="EMBL" id="UINC01210724">
    <property type="protein sequence ID" value="SVE34328.1"/>
    <property type="molecule type" value="Genomic_DNA"/>
</dbReference>
<dbReference type="InterPro" id="IPR019561">
    <property type="entry name" value="Translocon_Sec61/SecY_plug_dom"/>
</dbReference>
<dbReference type="Pfam" id="PF10559">
    <property type="entry name" value="Plug_translocon"/>
    <property type="match status" value="1"/>
</dbReference>
<gene>
    <name evidence="2" type="ORF">METZ01_LOCUS487182</name>
</gene>
<name>A0A383CRU3_9ZZZZ</name>
<protein>
    <recommendedName>
        <fullName evidence="1">Translocon Sec61/SecY plug domain-containing protein</fullName>
    </recommendedName>
</protein>